<proteinExistence type="inferred from homology"/>
<dbReference type="PANTHER" id="PTHR30372:SF4">
    <property type="entry name" value="LIPID-A-DISACCHARIDE SYNTHASE, MITOCHONDRIAL-RELATED"/>
    <property type="match status" value="1"/>
</dbReference>
<comment type="caution">
    <text evidence="12">The sequence shown here is derived from an EMBL/GenBank/DDBJ whole genome shotgun (WGS) entry which is preliminary data.</text>
</comment>
<dbReference type="Pfam" id="PF02684">
    <property type="entry name" value="LpxB"/>
    <property type="match status" value="1"/>
</dbReference>
<evidence type="ECO:0000313" key="12">
    <source>
        <dbReference type="EMBL" id="MBF6056825.1"/>
    </source>
</evidence>
<evidence type="ECO:0000256" key="6">
    <source>
        <dbReference type="ARBA" id="ARBA00022556"/>
    </source>
</evidence>
<evidence type="ECO:0000256" key="5">
    <source>
        <dbReference type="ARBA" id="ARBA00022516"/>
    </source>
</evidence>
<evidence type="ECO:0000256" key="11">
    <source>
        <dbReference type="HAMAP-Rule" id="MF_00392"/>
    </source>
</evidence>
<protein>
    <recommendedName>
        <fullName evidence="4 11">Lipid-A-disaccharide synthase</fullName>
        <ecNumber evidence="3 11">2.4.1.182</ecNumber>
    </recommendedName>
</protein>
<dbReference type="GO" id="GO:0008915">
    <property type="term" value="F:lipid-A-disaccharide synthase activity"/>
    <property type="evidence" value="ECO:0007669"/>
    <property type="project" value="UniProtKB-EC"/>
</dbReference>
<keyword evidence="7 11" id="KW-0328">Glycosyltransferase</keyword>
<organism evidence="12 13">
    <name type="scientific">Thiomicrorhabdus heinhorstiae</name>
    <dbReference type="NCBI Taxonomy" id="2748010"/>
    <lineage>
        <taxon>Bacteria</taxon>
        <taxon>Pseudomonadati</taxon>
        <taxon>Pseudomonadota</taxon>
        <taxon>Gammaproteobacteria</taxon>
        <taxon>Thiotrichales</taxon>
        <taxon>Piscirickettsiaceae</taxon>
        <taxon>Thiomicrorhabdus</taxon>
    </lineage>
</organism>
<dbReference type="PANTHER" id="PTHR30372">
    <property type="entry name" value="LIPID-A-DISACCHARIDE SYNTHASE"/>
    <property type="match status" value="1"/>
</dbReference>
<evidence type="ECO:0000256" key="3">
    <source>
        <dbReference type="ARBA" id="ARBA00012687"/>
    </source>
</evidence>
<keyword evidence="9 11" id="KW-0443">Lipid metabolism</keyword>
<comment type="pathway">
    <text evidence="11">Bacterial outer membrane biogenesis; LPS lipid A biosynthesis.</text>
</comment>
<dbReference type="SUPFAM" id="SSF53756">
    <property type="entry name" value="UDP-Glycosyltransferase/glycogen phosphorylase"/>
    <property type="match status" value="1"/>
</dbReference>
<keyword evidence="13" id="KW-1185">Reference proteome</keyword>
<sequence>MVAGEASGDTLGADLMAGLKKRFPQARFIGIGGPKMQQLGLKSWFPMERLSVMGFFEVLKRLPELLRLRKQLIQRLTEVRPDVFIGVDAPDFNFTVEKRLKSLGIPTVHYVGPSVWAWREKRLLKIKQAVDGVLVLFPFETPYYDRYGIASRFVGHPLANQVPEFPDKAQAKAQLQIDLSAPLTAILPGSRMSEIEQMAEPYFLAAARLQTDYPQMQFVVPCVHERARLRLQEIKQSCAPQLAINFLDGQSQLALEACDQAVVTSGTATLECALMRRPLVLAIKLHPITHWIMKRLSTTEWVGLPNVLAQETLVTELIQDEASSGAIYQELKRLIEDPVLREKQLQAFEKQYHSLNCDASNLATEAVIDWAKLV</sequence>
<evidence type="ECO:0000256" key="2">
    <source>
        <dbReference type="ARBA" id="ARBA00007868"/>
    </source>
</evidence>
<accession>A0ABS0BUP9</accession>
<dbReference type="EMBL" id="JACBGI020000001">
    <property type="protein sequence ID" value="MBF6056825.1"/>
    <property type="molecule type" value="Genomic_DNA"/>
</dbReference>
<evidence type="ECO:0000256" key="10">
    <source>
        <dbReference type="ARBA" id="ARBA00048975"/>
    </source>
</evidence>
<evidence type="ECO:0000256" key="9">
    <source>
        <dbReference type="ARBA" id="ARBA00023098"/>
    </source>
</evidence>
<comment type="catalytic activity">
    <reaction evidence="10 11">
        <text>a lipid X + a UDP-2-N,3-O-bis[(3R)-3-hydroxyacyl]-alpha-D-glucosamine = a lipid A disaccharide + UDP + H(+)</text>
        <dbReference type="Rhea" id="RHEA:67828"/>
        <dbReference type="ChEBI" id="CHEBI:15378"/>
        <dbReference type="ChEBI" id="CHEBI:58223"/>
        <dbReference type="ChEBI" id="CHEBI:137748"/>
        <dbReference type="ChEBI" id="CHEBI:176338"/>
        <dbReference type="ChEBI" id="CHEBI:176343"/>
        <dbReference type="EC" id="2.4.1.182"/>
    </reaction>
</comment>
<reference evidence="12 13" key="2">
    <citation type="submission" date="2020-11" db="EMBL/GenBank/DDBJ databases">
        <title>Sulfur oxidizing isolate from Hospital Hole Sinkhole.</title>
        <authorList>
            <person name="Scott K.M."/>
        </authorList>
    </citation>
    <scope>NUCLEOTIDE SEQUENCE [LARGE SCALE GENOMIC DNA]</scope>
    <source>
        <strain evidence="12 13">HH1</strain>
    </source>
</reference>
<gene>
    <name evidence="11 12" type="primary">lpxB</name>
    <name evidence="12" type="ORF">H8792_000540</name>
</gene>
<keyword evidence="6 11" id="KW-0441">Lipid A biosynthesis</keyword>
<comment type="similarity">
    <text evidence="2 11">Belongs to the LpxB family.</text>
</comment>
<evidence type="ECO:0000256" key="4">
    <source>
        <dbReference type="ARBA" id="ARBA00020902"/>
    </source>
</evidence>
<reference evidence="12 13" key="1">
    <citation type="submission" date="2020-06" db="EMBL/GenBank/DDBJ databases">
        <authorList>
            <person name="Scott K."/>
        </authorList>
    </citation>
    <scope>NUCLEOTIDE SEQUENCE [LARGE SCALE GENOMIC DNA]</scope>
    <source>
        <strain evidence="12 13">HH1</strain>
    </source>
</reference>
<comment type="function">
    <text evidence="1 11">Condensation of UDP-2,3-diacylglucosamine and 2,3-diacylglucosamine-1-phosphate to form lipid A disaccharide, a precursor of lipid A, a phosphorylated glycolipid that anchors the lipopolysaccharide to the outer membrane of the cell.</text>
</comment>
<dbReference type="HAMAP" id="MF_00392">
    <property type="entry name" value="LpxB"/>
    <property type="match status" value="1"/>
</dbReference>
<evidence type="ECO:0000256" key="7">
    <source>
        <dbReference type="ARBA" id="ARBA00022676"/>
    </source>
</evidence>
<keyword evidence="5 11" id="KW-0444">Lipid biosynthesis</keyword>
<name>A0ABS0BUP9_9GAMM</name>
<evidence type="ECO:0000313" key="13">
    <source>
        <dbReference type="Proteomes" id="UP001193680"/>
    </source>
</evidence>
<dbReference type="NCBIfam" id="TIGR00215">
    <property type="entry name" value="lpxB"/>
    <property type="match status" value="1"/>
</dbReference>
<keyword evidence="8 11" id="KW-0808">Transferase</keyword>
<dbReference type="EC" id="2.4.1.182" evidence="3 11"/>
<dbReference type="Proteomes" id="UP001193680">
    <property type="component" value="Unassembled WGS sequence"/>
</dbReference>
<dbReference type="InterPro" id="IPR003835">
    <property type="entry name" value="Glyco_trans_19"/>
</dbReference>
<evidence type="ECO:0000256" key="8">
    <source>
        <dbReference type="ARBA" id="ARBA00022679"/>
    </source>
</evidence>
<evidence type="ECO:0000256" key="1">
    <source>
        <dbReference type="ARBA" id="ARBA00002056"/>
    </source>
</evidence>